<dbReference type="Proteomes" id="UP000724584">
    <property type="component" value="Unassembled WGS sequence"/>
</dbReference>
<evidence type="ECO:0000313" key="2">
    <source>
        <dbReference type="Proteomes" id="UP000724584"/>
    </source>
</evidence>
<comment type="caution">
    <text evidence="1">The sequence shown here is derived from an EMBL/GenBank/DDBJ whole genome shotgun (WGS) entry which is preliminary data.</text>
</comment>
<keyword evidence="2" id="KW-1185">Reference proteome</keyword>
<proteinExistence type="predicted"/>
<protein>
    <submittedName>
        <fullName evidence="1">Uncharacterized protein</fullName>
    </submittedName>
</protein>
<evidence type="ECO:0000313" key="1">
    <source>
        <dbReference type="EMBL" id="KAH6631601.1"/>
    </source>
</evidence>
<name>A0ACB7P8Y9_9PEZI</name>
<reference evidence="1 2" key="1">
    <citation type="journal article" date="2021" name="Nat. Commun.">
        <title>Genetic determinants of endophytism in the Arabidopsis root mycobiome.</title>
        <authorList>
            <person name="Mesny F."/>
            <person name="Miyauchi S."/>
            <person name="Thiergart T."/>
            <person name="Pickel B."/>
            <person name="Atanasova L."/>
            <person name="Karlsson M."/>
            <person name="Huettel B."/>
            <person name="Barry K.W."/>
            <person name="Haridas S."/>
            <person name="Chen C."/>
            <person name="Bauer D."/>
            <person name="Andreopoulos W."/>
            <person name="Pangilinan J."/>
            <person name="LaButti K."/>
            <person name="Riley R."/>
            <person name="Lipzen A."/>
            <person name="Clum A."/>
            <person name="Drula E."/>
            <person name="Henrissat B."/>
            <person name="Kohler A."/>
            <person name="Grigoriev I.V."/>
            <person name="Martin F.M."/>
            <person name="Hacquard S."/>
        </authorList>
    </citation>
    <scope>NUCLEOTIDE SEQUENCE [LARGE SCALE GENOMIC DNA]</scope>
    <source>
        <strain evidence="1 2">MPI-SDFR-AT-0079</strain>
    </source>
</reference>
<sequence length="395" mass="45032">MASTDELYQHLHLVSSGDKLPEQQSTQDLLPVDEMELRFHNIRIIEDFWQKNFAYLTQRPLSQYRPLNDFEISGFLGMDLAYLRFCTTNIDLLQTVLKSIQIIPSALKVFATKKLCNMKTATIEAADHGAADGKARRDEVYTQGRCVITGTTDPEVCHIISFAANSAEEVRDRWENGIRSISRLYMVETPTAQTSAFVETRLLSMFSSEVGVSDHHWNTISLSPTLRDWWRKAYFGLKCLDTRDVDSGDENQIMTLRIQFHWMVWREREVGQKPATPLGRTTESIQAAFRPYCGDRSPFDERPTGLSVESGDIFEVPVPRRHMEKMILAFSFQWALVKLLAVGGGVEALDDCPDHPEFLDEFWRFPSDTALMRDIQAFNAAMEAEERRGAAGDSE</sequence>
<accession>A0ACB7P8Y9</accession>
<organism evidence="1 2">
    <name type="scientific">Chaetomium tenue</name>
    <dbReference type="NCBI Taxonomy" id="1854479"/>
    <lineage>
        <taxon>Eukaryota</taxon>
        <taxon>Fungi</taxon>
        <taxon>Dikarya</taxon>
        <taxon>Ascomycota</taxon>
        <taxon>Pezizomycotina</taxon>
        <taxon>Sordariomycetes</taxon>
        <taxon>Sordariomycetidae</taxon>
        <taxon>Sordariales</taxon>
        <taxon>Chaetomiaceae</taxon>
        <taxon>Chaetomium</taxon>
    </lineage>
</organism>
<dbReference type="EMBL" id="JAGIZQ010000004">
    <property type="protein sequence ID" value="KAH6631601.1"/>
    <property type="molecule type" value="Genomic_DNA"/>
</dbReference>
<gene>
    <name evidence="1" type="ORF">F5144DRAFT_629589</name>
</gene>